<evidence type="ECO:0000313" key="2">
    <source>
        <dbReference type="Proteomes" id="UP000593579"/>
    </source>
</evidence>
<dbReference type="OrthoDB" id="10289910at2759"/>
<proteinExistence type="predicted"/>
<dbReference type="EMBL" id="JABEZY010270870">
    <property type="protein sequence ID" value="MBA0755634.1"/>
    <property type="molecule type" value="Genomic_DNA"/>
</dbReference>
<comment type="caution">
    <text evidence="1">The sequence shown here is derived from an EMBL/GenBank/DDBJ whole genome shotgun (WGS) entry which is preliminary data.</text>
</comment>
<evidence type="ECO:0000313" key="1">
    <source>
        <dbReference type="EMBL" id="MBA0755634.1"/>
    </source>
</evidence>
<accession>A0A7J9D4Z6</accession>
<organism evidence="1 2">
    <name type="scientific">Gossypium gossypioides</name>
    <name type="common">Mexican cotton</name>
    <name type="synonym">Selera gossypioides</name>
    <dbReference type="NCBI Taxonomy" id="34282"/>
    <lineage>
        <taxon>Eukaryota</taxon>
        <taxon>Viridiplantae</taxon>
        <taxon>Streptophyta</taxon>
        <taxon>Embryophyta</taxon>
        <taxon>Tracheophyta</taxon>
        <taxon>Spermatophyta</taxon>
        <taxon>Magnoliopsida</taxon>
        <taxon>eudicotyledons</taxon>
        <taxon>Gunneridae</taxon>
        <taxon>Pentapetalae</taxon>
        <taxon>rosids</taxon>
        <taxon>malvids</taxon>
        <taxon>Malvales</taxon>
        <taxon>Malvaceae</taxon>
        <taxon>Malvoideae</taxon>
        <taxon>Gossypium</taxon>
    </lineage>
</organism>
<name>A0A7J9D4Z6_GOSGO</name>
<protein>
    <submittedName>
        <fullName evidence="1">Uncharacterized protein</fullName>
    </submittedName>
</protein>
<sequence length="37" mass="4567">MLLIENMRLRLENDEFNIDKMQRMRLKVTCLEENITL</sequence>
<dbReference type="AlphaFoldDB" id="A0A7J9D4Z6"/>
<keyword evidence="2" id="KW-1185">Reference proteome</keyword>
<gene>
    <name evidence="1" type="ORF">Gogos_020330</name>
</gene>
<reference evidence="1 2" key="1">
    <citation type="journal article" date="2019" name="Genome Biol. Evol.">
        <title>Insights into the evolution of the New World diploid cottons (Gossypium, subgenus Houzingenia) based on genome sequencing.</title>
        <authorList>
            <person name="Grover C.E."/>
            <person name="Arick M.A. 2nd"/>
            <person name="Thrash A."/>
            <person name="Conover J.L."/>
            <person name="Sanders W.S."/>
            <person name="Peterson D.G."/>
            <person name="Frelichowski J.E."/>
            <person name="Scheffler J.A."/>
            <person name="Scheffler B.E."/>
            <person name="Wendel J.F."/>
        </authorList>
    </citation>
    <scope>NUCLEOTIDE SEQUENCE [LARGE SCALE GENOMIC DNA]</scope>
    <source>
        <strain evidence="1">5</strain>
        <tissue evidence="1">Leaf</tissue>
    </source>
</reference>
<dbReference type="Proteomes" id="UP000593579">
    <property type="component" value="Unassembled WGS sequence"/>
</dbReference>